<comment type="caution">
    <text evidence="4">The sequence shown here is derived from an EMBL/GenBank/DDBJ whole genome shotgun (WGS) entry which is preliminary data.</text>
</comment>
<keyword evidence="3" id="KW-0143">Chaperone</keyword>
<dbReference type="Pfam" id="PF00118">
    <property type="entry name" value="Cpn60_TCP1"/>
    <property type="match status" value="1"/>
</dbReference>
<gene>
    <name evidence="4" type="ORF">RD792_004546</name>
</gene>
<dbReference type="Gene3D" id="3.30.260.10">
    <property type="entry name" value="TCP-1-like chaperonin intermediate domain"/>
    <property type="match status" value="1"/>
</dbReference>
<organism evidence="4 5">
    <name type="scientific">Penstemon davidsonii</name>
    <dbReference type="NCBI Taxonomy" id="160366"/>
    <lineage>
        <taxon>Eukaryota</taxon>
        <taxon>Viridiplantae</taxon>
        <taxon>Streptophyta</taxon>
        <taxon>Embryophyta</taxon>
        <taxon>Tracheophyta</taxon>
        <taxon>Spermatophyta</taxon>
        <taxon>Magnoliopsida</taxon>
        <taxon>eudicotyledons</taxon>
        <taxon>Gunneridae</taxon>
        <taxon>Pentapetalae</taxon>
        <taxon>asterids</taxon>
        <taxon>lamiids</taxon>
        <taxon>Lamiales</taxon>
        <taxon>Plantaginaceae</taxon>
        <taxon>Cheloneae</taxon>
        <taxon>Penstemon</taxon>
    </lineage>
</organism>
<dbReference type="InterPro" id="IPR017998">
    <property type="entry name" value="Chaperone_TCP-1"/>
</dbReference>
<evidence type="ECO:0000313" key="5">
    <source>
        <dbReference type="Proteomes" id="UP001291926"/>
    </source>
</evidence>
<accession>A0ABR0DHP0</accession>
<keyword evidence="1" id="KW-0547">Nucleotide-binding</keyword>
<dbReference type="SUPFAM" id="SSF54849">
    <property type="entry name" value="GroEL-intermediate domain like"/>
    <property type="match status" value="1"/>
</dbReference>
<dbReference type="InterPro" id="IPR027410">
    <property type="entry name" value="TCP-1-like_intermed_sf"/>
</dbReference>
<keyword evidence="2" id="KW-0067">ATP-binding</keyword>
<dbReference type="InterPro" id="IPR002423">
    <property type="entry name" value="Cpn60/GroEL/TCP-1"/>
</dbReference>
<protein>
    <submittedName>
        <fullName evidence="4">Uncharacterized protein</fullName>
    </submittedName>
</protein>
<name>A0ABR0DHP0_9LAMI</name>
<dbReference type="PANTHER" id="PTHR11353">
    <property type="entry name" value="CHAPERONIN"/>
    <property type="match status" value="1"/>
</dbReference>
<sequence>MKTIDRELEGYELASRIAFEHLERISHKFEFDGTNIEDLIQTCMTTLSSKIVNRYKRSMAEIAVKAVLAVADLERKDVNLDLIKVEGGKLEDTELIYGILVDKDMSRHPQMPKQMRMRKLQF</sequence>
<keyword evidence="5" id="KW-1185">Reference proteome</keyword>
<evidence type="ECO:0000256" key="2">
    <source>
        <dbReference type="ARBA" id="ARBA00022840"/>
    </source>
</evidence>
<reference evidence="4 5" key="1">
    <citation type="journal article" date="2023" name="bioRxiv">
        <title>Genome report: Whole genome sequence and annotation of Penstemon davidsonii.</title>
        <authorList>
            <person name="Ostevik K.L."/>
            <person name="Alabady M."/>
            <person name="Zhang M."/>
            <person name="Rausher M.D."/>
        </authorList>
    </citation>
    <scope>NUCLEOTIDE SEQUENCE [LARGE SCALE GENOMIC DNA]</scope>
    <source>
        <strain evidence="4">DNT005</strain>
        <tissue evidence="4">Whole leaf</tissue>
    </source>
</reference>
<evidence type="ECO:0000313" key="4">
    <source>
        <dbReference type="EMBL" id="KAK4488761.1"/>
    </source>
</evidence>
<evidence type="ECO:0000256" key="3">
    <source>
        <dbReference type="ARBA" id="ARBA00023186"/>
    </source>
</evidence>
<dbReference type="EMBL" id="JAYDYQ010001088">
    <property type="protein sequence ID" value="KAK4488761.1"/>
    <property type="molecule type" value="Genomic_DNA"/>
</dbReference>
<evidence type="ECO:0000256" key="1">
    <source>
        <dbReference type="ARBA" id="ARBA00022741"/>
    </source>
</evidence>
<dbReference type="Proteomes" id="UP001291926">
    <property type="component" value="Unassembled WGS sequence"/>
</dbReference>
<proteinExistence type="predicted"/>